<sequence length="337" mass="39671">MKKYRINKLDIEGFRIYSRKQSLNIFENLTVVYGRNGRGKTTLQDAVDWLFNNNIARYIPYKEEWNRARNTHIRSLINPDIETQITGYFKEVSSNKIQKIIRNEAGVYDSGALIDSLFDSSINRDDLLWAHSLSQAKLQELALANGRDRLENLAPLLDNKVKELDDQLKNERSQFTDLENRLNKISEKDQTGLLENFRSKITEIEKTMDTIITLPLRPNNNMSVLSEVDEWRKWLKNVLNKITERKGTVNGFINQIRKQNINLNSERQENETAKSVEELEKELKLTLQKEYNRKKQIEQLENSLNNMDEEIQVLRTLFSKLNVEKDNQEQMFKEKES</sequence>
<dbReference type="Proteomes" id="UP000198642">
    <property type="component" value="Unassembled WGS sequence"/>
</dbReference>
<keyword evidence="1" id="KW-0175">Coiled coil</keyword>
<dbReference type="GO" id="GO:0006302">
    <property type="term" value="P:double-strand break repair"/>
    <property type="evidence" value="ECO:0007669"/>
    <property type="project" value="InterPro"/>
</dbReference>
<evidence type="ECO:0000313" key="3">
    <source>
        <dbReference type="EMBL" id="SFB37671.1"/>
    </source>
</evidence>
<dbReference type="Pfam" id="PF13476">
    <property type="entry name" value="AAA_23"/>
    <property type="match status" value="1"/>
</dbReference>
<evidence type="ECO:0000256" key="1">
    <source>
        <dbReference type="SAM" id="Coils"/>
    </source>
</evidence>
<evidence type="ECO:0000313" key="4">
    <source>
        <dbReference type="Proteomes" id="UP000198642"/>
    </source>
</evidence>
<organism evidence="3 4">
    <name type="scientific">Lentibacillus halodurans</name>
    <dbReference type="NCBI Taxonomy" id="237679"/>
    <lineage>
        <taxon>Bacteria</taxon>
        <taxon>Bacillati</taxon>
        <taxon>Bacillota</taxon>
        <taxon>Bacilli</taxon>
        <taxon>Bacillales</taxon>
        <taxon>Bacillaceae</taxon>
        <taxon>Lentibacillus</taxon>
    </lineage>
</organism>
<dbReference type="EMBL" id="FOJW01000021">
    <property type="protein sequence ID" value="SFB37671.1"/>
    <property type="molecule type" value="Genomic_DNA"/>
</dbReference>
<dbReference type="InterPro" id="IPR027417">
    <property type="entry name" value="P-loop_NTPase"/>
</dbReference>
<gene>
    <name evidence="3" type="ORF">SAMN04488072_12121</name>
</gene>
<feature type="domain" description="Rad50/SbcC-type AAA" evidence="2">
    <location>
        <begin position="8"/>
        <end position="206"/>
    </location>
</feature>
<name>A0A1I1AI15_9BACI</name>
<dbReference type="STRING" id="237679.SAMN04488072_12121"/>
<feature type="coiled-coil region" evidence="1">
    <location>
        <begin position="147"/>
        <end position="188"/>
    </location>
</feature>
<dbReference type="GO" id="GO:0016887">
    <property type="term" value="F:ATP hydrolysis activity"/>
    <property type="evidence" value="ECO:0007669"/>
    <property type="project" value="InterPro"/>
</dbReference>
<dbReference type="Gene3D" id="3.40.50.300">
    <property type="entry name" value="P-loop containing nucleotide triphosphate hydrolases"/>
    <property type="match status" value="1"/>
</dbReference>
<proteinExistence type="predicted"/>
<reference evidence="3 4" key="1">
    <citation type="submission" date="2016-10" db="EMBL/GenBank/DDBJ databases">
        <authorList>
            <person name="de Groot N.N."/>
        </authorList>
    </citation>
    <scope>NUCLEOTIDE SEQUENCE [LARGE SCALE GENOMIC DNA]</scope>
    <source>
        <strain evidence="3 4">CGMCC 1.3702</strain>
    </source>
</reference>
<protein>
    <recommendedName>
        <fullName evidence="2">Rad50/SbcC-type AAA domain-containing protein</fullName>
    </recommendedName>
</protein>
<keyword evidence="4" id="KW-1185">Reference proteome</keyword>
<dbReference type="AlphaFoldDB" id="A0A1I1AI15"/>
<dbReference type="SUPFAM" id="SSF52540">
    <property type="entry name" value="P-loop containing nucleoside triphosphate hydrolases"/>
    <property type="match status" value="1"/>
</dbReference>
<evidence type="ECO:0000259" key="2">
    <source>
        <dbReference type="Pfam" id="PF13476"/>
    </source>
</evidence>
<dbReference type="InterPro" id="IPR038729">
    <property type="entry name" value="Rad50/SbcC_AAA"/>
</dbReference>
<accession>A0A1I1AI15</accession>
<feature type="coiled-coil region" evidence="1">
    <location>
        <begin position="253"/>
        <end position="324"/>
    </location>
</feature>
<dbReference type="OrthoDB" id="7029750at2"/>
<dbReference type="RefSeq" id="WP_090241355.1">
    <property type="nucleotide sequence ID" value="NZ_FOJW01000021.1"/>
</dbReference>